<keyword evidence="1" id="KW-1133">Transmembrane helix</keyword>
<feature type="transmembrane region" description="Helical" evidence="1">
    <location>
        <begin position="141"/>
        <end position="165"/>
    </location>
</feature>
<proteinExistence type="predicted"/>
<keyword evidence="3" id="KW-1185">Reference proteome</keyword>
<protein>
    <submittedName>
        <fullName evidence="2">Uncharacterized protein</fullName>
    </submittedName>
</protein>
<dbReference type="AlphaFoldDB" id="A0A7M2SDF0"/>
<dbReference type="EMBL" id="CP063373">
    <property type="protein sequence ID" value="QOV34029.1"/>
    <property type="molecule type" value="Genomic_DNA"/>
</dbReference>
<dbReference type="PANTHER" id="PTHR42305">
    <property type="entry name" value="MEMBRANE PROTEIN RV1733C-RELATED"/>
    <property type="match status" value="1"/>
</dbReference>
<dbReference type="Proteomes" id="UP000594205">
    <property type="component" value="Chromosome"/>
</dbReference>
<dbReference type="PANTHER" id="PTHR42305:SF1">
    <property type="entry name" value="MEMBRANE PROTEIN RV1733C-RELATED"/>
    <property type="match status" value="1"/>
</dbReference>
<dbReference type="KEGG" id="sfeu:IM697_28145"/>
<sequence>MRGGRRTKRWLWRWRSNPLRRRDDVLEAWLVLAVWALIAVGGTFAGVVTAGAADGVFTQQRAERTSVRAVLLADTPQAAARGYRAKAEVRWTAPDGSVHTDETLVASGQKAGGKIVLWTDEQGALTPAPPSRTEAAAQAGLLGAAAALAAAGVAFGAGGAARWVLDRHRIGQWGREWDLIGPRWSHKTT</sequence>
<name>A0A7M2SDF0_9ACTN</name>
<evidence type="ECO:0000256" key="1">
    <source>
        <dbReference type="SAM" id="Phobius"/>
    </source>
</evidence>
<gene>
    <name evidence="2" type="ORF">IM697_28145</name>
</gene>
<evidence type="ECO:0000313" key="3">
    <source>
        <dbReference type="Proteomes" id="UP000594205"/>
    </source>
</evidence>
<dbReference type="InterPro" id="IPR039708">
    <property type="entry name" value="MT1774/Rv1733c-like"/>
</dbReference>
<keyword evidence="1" id="KW-0472">Membrane</keyword>
<accession>A0A7M2SDF0</accession>
<organism evidence="2 3">
    <name type="scientific">Streptomyces ferrugineus</name>
    <dbReference type="NCBI Taxonomy" id="1413221"/>
    <lineage>
        <taxon>Bacteria</taxon>
        <taxon>Bacillati</taxon>
        <taxon>Actinomycetota</taxon>
        <taxon>Actinomycetes</taxon>
        <taxon>Kitasatosporales</taxon>
        <taxon>Streptomycetaceae</taxon>
        <taxon>Streptomyces</taxon>
    </lineage>
</organism>
<dbReference type="RefSeq" id="WP_194038903.1">
    <property type="nucleotide sequence ID" value="NZ_CP063373.1"/>
</dbReference>
<evidence type="ECO:0000313" key="2">
    <source>
        <dbReference type="EMBL" id="QOV34029.1"/>
    </source>
</evidence>
<reference evidence="2 3" key="1">
    <citation type="submission" date="2020-10" db="EMBL/GenBank/DDBJ databases">
        <title>Streptomyces ferrugineus complate genome analysis.</title>
        <authorList>
            <person name="Anwar N."/>
        </authorList>
    </citation>
    <scope>NUCLEOTIDE SEQUENCE [LARGE SCALE GENOMIC DNA]</scope>
    <source>
        <strain evidence="2 3">CCTCC AA2014009</strain>
    </source>
</reference>
<keyword evidence="1" id="KW-0812">Transmembrane</keyword>